<proteinExistence type="predicted"/>
<dbReference type="AlphaFoldDB" id="A0A940MTR9"/>
<keyword evidence="1" id="KW-0812">Transmembrane</keyword>
<keyword evidence="1" id="KW-1133">Transmembrane helix</keyword>
<evidence type="ECO:0000313" key="3">
    <source>
        <dbReference type="Proteomes" id="UP000675940"/>
    </source>
</evidence>
<feature type="non-terminal residue" evidence="2">
    <location>
        <position position="61"/>
    </location>
</feature>
<keyword evidence="3" id="KW-1185">Reference proteome</keyword>
<protein>
    <submittedName>
        <fullName evidence="2">Uncharacterized protein</fullName>
    </submittedName>
</protein>
<keyword evidence="1" id="KW-0472">Membrane</keyword>
<evidence type="ECO:0000313" key="2">
    <source>
        <dbReference type="EMBL" id="MBP0485229.1"/>
    </source>
</evidence>
<feature type="transmembrane region" description="Helical" evidence="1">
    <location>
        <begin position="40"/>
        <end position="60"/>
    </location>
</feature>
<sequence length="61" mass="6030">MGRLGHRRGGGGNHRNVGAQNVLFLAPCAARTLGLRATSFLASLAIIAGCTAGVGLASAVV</sequence>
<reference evidence="2" key="1">
    <citation type="submission" date="2021-03" db="EMBL/GenBank/DDBJ databases">
        <title>Sagittula salina sp. nov. strain M10.9X isolated from the marine waste.</title>
        <authorList>
            <person name="Satari L."/>
            <person name="Molina-Menor E."/>
            <person name="Vidal-Verdu A."/>
            <person name="Pascual J."/>
            <person name="Pereto J."/>
            <person name="Porcar M."/>
        </authorList>
    </citation>
    <scope>NUCLEOTIDE SEQUENCE</scope>
    <source>
        <strain evidence="2">M10.9X</strain>
    </source>
</reference>
<name>A0A940MTR9_9RHOB</name>
<dbReference type="EMBL" id="JAGISH010000048">
    <property type="protein sequence ID" value="MBP0485229.1"/>
    <property type="molecule type" value="Genomic_DNA"/>
</dbReference>
<evidence type="ECO:0000256" key="1">
    <source>
        <dbReference type="SAM" id="Phobius"/>
    </source>
</evidence>
<comment type="caution">
    <text evidence="2">The sequence shown here is derived from an EMBL/GenBank/DDBJ whole genome shotgun (WGS) entry which is preliminary data.</text>
</comment>
<accession>A0A940MTR9</accession>
<dbReference type="Proteomes" id="UP000675940">
    <property type="component" value="Unassembled WGS sequence"/>
</dbReference>
<dbReference type="RefSeq" id="WP_209364249.1">
    <property type="nucleotide sequence ID" value="NZ_JAGISH010000048.1"/>
</dbReference>
<organism evidence="2 3">
    <name type="scientific">Sagittula salina</name>
    <dbReference type="NCBI Taxonomy" id="2820268"/>
    <lineage>
        <taxon>Bacteria</taxon>
        <taxon>Pseudomonadati</taxon>
        <taxon>Pseudomonadota</taxon>
        <taxon>Alphaproteobacteria</taxon>
        <taxon>Rhodobacterales</taxon>
        <taxon>Roseobacteraceae</taxon>
        <taxon>Sagittula</taxon>
    </lineage>
</organism>
<gene>
    <name evidence="2" type="ORF">J5474_22520</name>
</gene>